<evidence type="ECO:0000313" key="9">
    <source>
        <dbReference type="Proteomes" id="UP000721415"/>
    </source>
</evidence>
<evidence type="ECO:0000313" key="8">
    <source>
        <dbReference type="EMBL" id="MBG9986140.1"/>
    </source>
</evidence>
<keyword evidence="3 6" id="KW-0732">Signal</keyword>
<feature type="transmembrane region" description="Helical" evidence="5">
    <location>
        <begin position="466"/>
        <end position="484"/>
    </location>
</feature>
<keyword evidence="5" id="KW-0472">Membrane</keyword>
<keyword evidence="9" id="KW-1185">Reference proteome</keyword>
<gene>
    <name evidence="8" type="ORF">HZY91_04435</name>
</gene>
<protein>
    <submittedName>
        <fullName evidence="8">LPXTG cell wall anchor domain-containing protein</fullName>
    </submittedName>
</protein>
<keyword evidence="4" id="KW-0572">Peptidoglycan-anchor</keyword>
<keyword evidence="5" id="KW-1133">Transmembrane helix</keyword>
<organism evidence="8 9">
    <name type="scientific">Facklamia lactis</name>
    <dbReference type="NCBI Taxonomy" id="2749967"/>
    <lineage>
        <taxon>Bacteria</taxon>
        <taxon>Bacillati</taxon>
        <taxon>Bacillota</taxon>
        <taxon>Bacilli</taxon>
        <taxon>Lactobacillales</taxon>
        <taxon>Aerococcaceae</taxon>
        <taxon>Facklamia</taxon>
    </lineage>
</organism>
<feature type="domain" description="Gram-positive cocci surface proteins LPxTG" evidence="7">
    <location>
        <begin position="458"/>
        <end position="492"/>
    </location>
</feature>
<evidence type="ECO:0000256" key="3">
    <source>
        <dbReference type="ARBA" id="ARBA00022729"/>
    </source>
</evidence>
<dbReference type="InterPro" id="IPR019931">
    <property type="entry name" value="LPXTG_anchor"/>
</dbReference>
<feature type="chain" id="PRO_5046187619" evidence="6">
    <location>
        <begin position="19"/>
        <end position="492"/>
    </location>
</feature>
<keyword evidence="1" id="KW-0134">Cell wall</keyword>
<keyword evidence="5" id="KW-0812">Transmembrane</keyword>
<evidence type="ECO:0000256" key="4">
    <source>
        <dbReference type="ARBA" id="ARBA00023088"/>
    </source>
</evidence>
<evidence type="ECO:0000256" key="6">
    <source>
        <dbReference type="SAM" id="SignalP"/>
    </source>
</evidence>
<evidence type="ECO:0000256" key="2">
    <source>
        <dbReference type="ARBA" id="ARBA00022525"/>
    </source>
</evidence>
<keyword evidence="2" id="KW-0964">Secreted</keyword>
<dbReference type="PROSITE" id="PS50847">
    <property type="entry name" value="GRAM_POS_ANCHORING"/>
    <property type="match status" value="1"/>
</dbReference>
<dbReference type="NCBIfam" id="TIGR01167">
    <property type="entry name" value="LPXTG_anchor"/>
    <property type="match status" value="1"/>
</dbReference>
<proteinExistence type="predicted"/>
<comment type="caution">
    <text evidence="8">The sequence shown here is derived from an EMBL/GenBank/DDBJ whole genome shotgun (WGS) entry which is preliminary data.</text>
</comment>
<dbReference type="Proteomes" id="UP000721415">
    <property type="component" value="Unassembled WGS sequence"/>
</dbReference>
<sequence>MKRQLFSLLSASALVLSASLVVPLSNSIVPVQPIYAQTETSPEESTTTTVVNGEETTEEALDYDVLRQGLIEATPMTQEQLDQLTDEDLKAVTEDIQATVPTGGDIGTVYDWLLKAKPEVFSPEVTRIQEALIDGQGLVAEEVQEIESSTLLWKEYMIFEENHREDIKALADELVAQGLASREETEIDDIRSVLLSDTPITQAQLDQIDDQILIDLSEEVNQNGGDPATVFDRLLETYPKVFEDEIERIQTELIDHHDLDEESLKNLESSILLWREFEVYEENDKEDFETLADLLVKEEGVKLAEEDKPTDDSAAIRKELINGTPITQGQLDQFSDEQLDNAIKDIMENSEGGDPSALFNKLLADYPEVFQSEVDRITNELVNKHGLNADELAELGSQILLWEEFMIFSDHNNQENFSALADRLVSEYQLTRKQPDKVIVETTTSRVDAETKHPTAILPDTGEENTGFLVIVSMVVGAIGFVLLRKKHRTVK</sequence>
<dbReference type="RefSeq" id="WP_197115056.1">
    <property type="nucleotide sequence ID" value="NZ_JACBXQ010000002.1"/>
</dbReference>
<reference evidence="8 9" key="1">
    <citation type="submission" date="2020-07" db="EMBL/GenBank/DDBJ databases">
        <title>Facklamia lactis sp. nov., isolated from raw milk.</title>
        <authorList>
            <person name="Doll E.V."/>
            <person name="Huptas C."/>
            <person name="Staib L."/>
            <person name="Wenning M."/>
            <person name="Scherer S."/>
        </authorList>
    </citation>
    <scope>NUCLEOTIDE SEQUENCE [LARGE SCALE GENOMIC DNA]</scope>
    <source>
        <strain evidence="8 9">DSM 111018</strain>
    </source>
</reference>
<evidence type="ECO:0000256" key="5">
    <source>
        <dbReference type="SAM" id="Phobius"/>
    </source>
</evidence>
<name>A0ABS0LPR3_9LACT</name>
<evidence type="ECO:0000259" key="7">
    <source>
        <dbReference type="PROSITE" id="PS50847"/>
    </source>
</evidence>
<accession>A0ABS0LPR3</accession>
<evidence type="ECO:0000256" key="1">
    <source>
        <dbReference type="ARBA" id="ARBA00022512"/>
    </source>
</evidence>
<dbReference type="EMBL" id="JACBXQ010000002">
    <property type="protein sequence ID" value="MBG9986140.1"/>
    <property type="molecule type" value="Genomic_DNA"/>
</dbReference>
<feature type="signal peptide" evidence="6">
    <location>
        <begin position="1"/>
        <end position="18"/>
    </location>
</feature>